<comment type="caution">
    <text evidence="2">The sequence shown here is derived from an EMBL/GenBank/DDBJ whole genome shotgun (WGS) entry which is preliminary data.</text>
</comment>
<feature type="transmembrane region" description="Helical" evidence="1">
    <location>
        <begin position="72"/>
        <end position="98"/>
    </location>
</feature>
<keyword evidence="1" id="KW-0472">Membrane</keyword>
<proteinExistence type="predicted"/>
<sequence length="203" mass="22749">MQPLAEIRHHLSGLWLLVRGDGRGLSAFDISDQGVLRSFQAMLICLPGLLLYAIQMRIAYLQVIVDPGRSHLWFLLQALFAEVLIWGLALVCIAGFGWPIGYRPLLRVLIVMMNWAAIPFVYISHGLLYPLLSLLDGDLTLIWISRLLLIAAVFSGTIYLVWRILHTVVGGAWWKRLTFLLLATLTTFWIAGALETSLGLTIP</sequence>
<feature type="transmembrane region" description="Helical" evidence="1">
    <location>
        <begin position="177"/>
        <end position="194"/>
    </location>
</feature>
<reference evidence="2" key="1">
    <citation type="journal article" date="2015" name="Int. J. Syst. Evol. Microbiol.">
        <title>Rhizobium oryzicola sp. nov., potential plant-growth-promoting endophytic bacteria isolated from rice roots.</title>
        <authorList>
            <person name="Zhang X.X."/>
            <person name="Gao J.S."/>
            <person name="Cao Y.H."/>
            <person name="Sheirdil R.A."/>
            <person name="Wang X.C."/>
            <person name="Zhang L."/>
        </authorList>
    </citation>
    <scope>NUCLEOTIDE SEQUENCE</scope>
    <source>
        <strain evidence="2">05753</strain>
    </source>
</reference>
<dbReference type="EMBL" id="JAUKWQ010000001">
    <property type="protein sequence ID" value="MDO1580841.1"/>
    <property type="molecule type" value="Genomic_DNA"/>
</dbReference>
<keyword evidence="3" id="KW-1185">Reference proteome</keyword>
<evidence type="ECO:0000313" key="3">
    <source>
        <dbReference type="Proteomes" id="UP001169006"/>
    </source>
</evidence>
<keyword evidence="1" id="KW-0812">Transmembrane</keyword>
<feature type="transmembrane region" description="Helical" evidence="1">
    <location>
        <begin position="105"/>
        <end position="123"/>
    </location>
</feature>
<evidence type="ECO:0000313" key="2">
    <source>
        <dbReference type="EMBL" id="MDO1580841.1"/>
    </source>
</evidence>
<evidence type="ECO:0008006" key="4">
    <source>
        <dbReference type="Google" id="ProtNLM"/>
    </source>
</evidence>
<feature type="transmembrane region" description="Helical" evidence="1">
    <location>
        <begin position="41"/>
        <end position="60"/>
    </location>
</feature>
<dbReference type="Proteomes" id="UP001169006">
    <property type="component" value="Unassembled WGS sequence"/>
</dbReference>
<gene>
    <name evidence="2" type="ORF">Q2T52_01910</name>
</gene>
<name>A0ABT8SQX4_9HYPH</name>
<dbReference type="RefSeq" id="WP_302074985.1">
    <property type="nucleotide sequence ID" value="NZ_JAUKWQ010000001.1"/>
</dbReference>
<protein>
    <recommendedName>
        <fullName evidence="4">Yip1 domain-containing protein</fullName>
    </recommendedName>
</protein>
<organism evidence="2 3">
    <name type="scientific">Rhizobium oryzicola</name>
    <dbReference type="NCBI Taxonomy" id="1232668"/>
    <lineage>
        <taxon>Bacteria</taxon>
        <taxon>Pseudomonadati</taxon>
        <taxon>Pseudomonadota</taxon>
        <taxon>Alphaproteobacteria</taxon>
        <taxon>Hyphomicrobiales</taxon>
        <taxon>Rhizobiaceae</taxon>
        <taxon>Rhizobium/Agrobacterium group</taxon>
        <taxon>Rhizobium</taxon>
    </lineage>
</organism>
<keyword evidence="1" id="KW-1133">Transmembrane helix</keyword>
<reference evidence="2" key="2">
    <citation type="submission" date="2023-07" db="EMBL/GenBank/DDBJ databases">
        <authorList>
            <person name="Sun H."/>
        </authorList>
    </citation>
    <scope>NUCLEOTIDE SEQUENCE</scope>
    <source>
        <strain evidence="2">05753</strain>
    </source>
</reference>
<feature type="transmembrane region" description="Helical" evidence="1">
    <location>
        <begin position="143"/>
        <end position="165"/>
    </location>
</feature>
<evidence type="ECO:0000256" key="1">
    <source>
        <dbReference type="SAM" id="Phobius"/>
    </source>
</evidence>
<accession>A0ABT8SQX4</accession>